<evidence type="ECO:0000313" key="6">
    <source>
        <dbReference type="EnsemblProtists" id="EOD22663"/>
    </source>
</evidence>
<keyword evidence="3 4" id="KW-0067">ATP-binding</keyword>
<keyword evidence="4" id="KW-0931">ER-Golgi transport</keyword>
<dbReference type="AlphaFoldDB" id="A0A0D3JGM8"/>
<keyword evidence="7" id="KW-1185">Reference proteome</keyword>
<dbReference type="KEGG" id="ehx:EMIHUDRAFT_44481"/>
<keyword evidence="4" id="KW-0378">Hydrolase</keyword>
<keyword evidence="4" id="KW-0653">Protein transport</keyword>
<dbReference type="RefSeq" id="XP_005775092.1">
    <property type="nucleotide sequence ID" value="XM_005775035.1"/>
</dbReference>
<dbReference type="GeneID" id="17268207"/>
<comment type="similarity">
    <text evidence="1 4">Belongs to the AAA ATPase family.</text>
</comment>
<dbReference type="PANTHER" id="PTHR23078:SF3">
    <property type="entry name" value="VESICLE-FUSING ATPASE"/>
    <property type="match status" value="1"/>
</dbReference>
<dbReference type="InterPro" id="IPR039812">
    <property type="entry name" value="Vesicle-fus_ATPase"/>
</dbReference>
<dbReference type="GO" id="GO:0043001">
    <property type="term" value="P:Golgi to plasma membrane protein transport"/>
    <property type="evidence" value="ECO:0007669"/>
    <property type="project" value="TreeGrafter"/>
</dbReference>
<evidence type="ECO:0000259" key="5">
    <source>
        <dbReference type="SMART" id="SM00382"/>
    </source>
</evidence>
<dbReference type="STRING" id="2903.R1DPR4"/>
<comment type="cofactor">
    <cofactor evidence="4">
        <name>Mg(2+)</name>
        <dbReference type="ChEBI" id="CHEBI:18420"/>
    </cofactor>
    <text evidence="4">Binds 1 Mg(2+) ion per subunit.</text>
</comment>
<keyword evidence="4" id="KW-0460">Magnesium</keyword>
<dbReference type="EnsemblProtists" id="EOD22663">
    <property type="protein sequence ID" value="EOD22663"/>
    <property type="gene ID" value="EMIHUDRAFT_44472"/>
</dbReference>
<feature type="domain" description="AAA+ ATPase" evidence="5">
    <location>
        <begin position="38"/>
        <end position="186"/>
    </location>
</feature>
<keyword evidence="4" id="KW-0813">Transport</keyword>
<protein>
    <recommendedName>
        <fullName evidence="4">Vesicle-fusing ATPase</fullName>
        <ecNumber evidence="4">3.6.4.6</ecNumber>
    </recommendedName>
</protein>
<dbReference type="SUPFAM" id="SSF52540">
    <property type="entry name" value="P-loop containing nucleoside triphosphate hydrolases"/>
    <property type="match status" value="1"/>
</dbReference>
<dbReference type="GO" id="GO:0016887">
    <property type="term" value="F:ATP hydrolysis activity"/>
    <property type="evidence" value="ECO:0007669"/>
    <property type="project" value="InterPro"/>
</dbReference>
<keyword evidence="4" id="KW-0479">Metal-binding</keyword>
<dbReference type="GO" id="GO:0005795">
    <property type="term" value="C:Golgi stack"/>
    <property type="evidence" value="ECO:0007669"/>
    <property type="project" value="TreeGrafter"/>
</dbReference>
<dbReference type="Pfam" id="PF00004">
    <property type="entry name" value="AAA"/>
    <property type="match status" value="1"/>
</dbReference>
<dbReference type="InterPro" id="IPR027417">
    <property type="entry name" value="P-loop_NTPase"/>
</dbReference>
<reference evidence="6" key="2">
    <citation type="submission" date="2024-10" db="UniProtKB">
        <authorList>
            <consortium name="EnsemblProtists"/>
        </authorList>
    </citation>
    <scope>IDENTIFICATION</scope>
</reference>
<comment type="function">
    <text evidence="4">Required for vesicle-mediated transport. Catalyzes the fusion of transport vesicles within the Golgi cisternae. Is also required for transport from the endoplasmic reticulum to the Golgi stack. Seems to function as a fusion protein required for the delivery of cargo proteins to all compartments of the Golgi stack independent of vesicle origin.</text>
</comment>
<dbReference type="Proteomes" id="UP000013827">
    <property type="component" value="Unassembled WGS sequence"/>
</dbReference>
<evidence type="ECO:0000256" key="4">
    <source>
        <dbReference type="RuleBase" id="RU367045"/>
    </source>
</evidence>
<dbReference type="HOGENOM" id="CLU_000688_21_3_1"/>
<keyword evidence="2 4" id="KW-0547">Nucleotide-binding</keyword>
<dbReference type="Gene3D" id="1.10.8.60">
    <property type="match status" value="1"/>
</dbReference>
<name>A0A0D3JGM8_EMIH1</name>
<evidence type="ECO:0000256" key="2">
    <source>
        <dbReference type="ARBA" id="ARBA00022741"/>
    </source>
</evidence>
<dbReference type="Gene3D" id="3.40.50.300">
    <property type="entry name" value="P-loop containing nucleotide triphosphate hydrolases"/>
    <property type="match status" value="1"/>
</dbReference>
<dbReference type="InterPro" id="IPR003959">
    <property type="entry name" value="ATPase_AAA_core"/>
</dbReference>
<dbReference type="KEGG" id="ehx:EMIHUDRAFT_44472"/>
<reference evidence="7" key="1">
    <citation type="journal article" date="2013" name="Nature">
        <title>Pan genome of the phytoplankton Emiliania underpins its global distribution.</title>
        <authorList>
            <person name="Read B.A."/>
            <person name="Kegel J."/>
            <person name="Klute M.J."/>
            <person name="Kuo A."/>
            <person name="Lefebvre S.C."/>
            <person name="Maumus F."/>
            <person name="Mayer C."/>
            <person name="Miller J."/>
            <person name="Monier A."/>
            <person name="Salamov A."/>
            <person name="Young J."/>
            <person name="Aguilar M."/>
            <person name="Claverie J.M."/>
            <person name="Frickenhaus S."/>
            <person name="Gonzalez K."/>
            <person name="Herman E.K."/>
            <person name="Lin Y.C."/>
            <person name="Napier J."/>
            <person name="Ogata H."/>
            <person name="Sarno A.F."/>
            <person name="Shmutz J."/>
            <person name="Schroeder D."/>
            <person name="de Vargas C."/>
            <person name="Verret F."/>
            <person name="von Dassow P."/>
            <person name="Valentin K."/>
            <person name="Van de Peer Y."/>
            <person name="Wheeler G."/>
            <person name="Dacks J.B."/>
            <person name="Delwiche C.F."/>
            <person name="Dyhrman S.T."/>
            <person name="Glockner G."/>
            <person name="John U."/>
            <person name="Richards T."/>
            <person name="Worden A.Z."/>
            <person name="Zhang X."/>
            <person name="Grigoriev I.V."/>
            <person name="Allen A.E."/>
            <person name="Bidle K."/>
            <person name="Borodovsky M."/>
            <person name="Bowler C."/>
            <person name="Brownlee C."/>
            <person name="Cock J.M."/>
            <person name="Elias M."/>
            <person name="Gladyshev V.N."/>
            <person name="Groth M."/>
            <person name="Guda C."/>
            <person name="Hadaegh A."/>
            <person name="Iglesias-Rodriguez M.D."/>
            <person name="Jenkins J."/>
            <person name="Jones B.M."/>
            <person name="Lawson T."/>
            <person name="Leese F."/>
            <person name="Lindquist E."/>
            <person name="Lobanov A."/>
            <person name="Lomsadze A."/>
            <person name="Malik S.B."/>
            <person name="Marsh M.E."/>
            <person name="Mackinder L."/>
            <person name="Mock T."/>
            <person name="Mueller-Roeber B."/>
            <person name="Pagarete A."/>
            <person name="Parker M."/>
            <person name="Probert I."/>
            <person name="Quesneville H."/>
            <person name="Raines C."/>
            <person name="Rensing S.A."/>
            <person name="Riano-Pachon D.M."/>
            <person name="Richier S."/>
            <person name="Rokitta S."/>
            <person name="Shiraiwa Y."/>
            <person name="Soanes D.M."/>
            <person name="van der Giezen M."/>
            <person name="Wahlund T.M."/>
            <person name="Williams B."/>
            <person name="Wilson W."/>
            <person name="Wolfe G."/>
            <person name="Wurch L.L."/>
        </authorList>
    </citation>
    <scope>NUCLEOTIDE SEQUENCE</scope>
</reference>
<keyword evidence="4" id="KW-0963">Cytoplasm</keyword>
<sequence length="204" mass="21627">DALSGSVGGLEAQLDAIVRRVLASRADPAAARRLGISHVRGILLSGPPGCGKTLLARELARSLGAREPQVVNGPEILDKFVGEAEAKVRELFAPAEAEWDAAGDASALHVIILDEMDAIAKKRGSASGDASGVRDSVVNQLLSKMDGVVEAGNVLVVGLTNRPELLDEALLRPGRLEVQLKVELPDAEGRRDILRIHTRAMRQN</sequence>
<dbReference type="eggNOG" id="KOG0741">
    <property type="taxonomic scope" value="Eukaryota"/>
</dbReference>
<dbReference type="EC" id="3.6.4.6" evidence="4"/>
<dbReference type="InterPro" id="IPR003593">
    <property type="entry name" value="AAA+_ATPase"/>
</dbReference>
<accession>A0A0D3JGM8</accession>
<evidence type="ECO:0000256" key="1">
    <source>
        <dbReference type="ARBA" id="ARBA00006914"/>
    </source>
</evidence>
<comment type="catalytic activity">
    <reaction evidence="4">
        <text>ATP + H2O = ADP + phosphate + H(+)</text>
        <dbReference type="Rhea" id="RHEA:13065"/>
        <dbReference type="ChEBI" id="CHEBI:15377"/>
        <dbReference type="ChEBI" id="CHEBI:15378"/>
        <dbReference type="ChEBI" id="CHEBI:30616"/>
        <dbReference type="ChEBI" id="CHEBI:43474"/>
        <dbReference type="ChEBI" id="CHEBI:456216"/>
        <dbReference type="EC" id="3.6.4.6"/>
    </reaction>
</comment>
<dbReference type="PANTHER" id="PTHR23078">
    <property type="entry name" value="VESICULAR-FUSION PROTEIN NSF"/>
    <property type="match status" value="1"/>
</dbReference>
<evidence type="ECO:0000256" key="3">
    <source>
        <dbReference type="ARBA" id="ARBA00022840"/>
    </source>
</evidence>
<dbReference type="OMA" id="FFNAIDD"/>
<organism evidence="6 7">
    <name type="scientific">Emiliania huxleyi (strain CCMP1516)</name>
    <dbReference type="NCBI Taxonomy" id="280463"/>
    <lineage>
        <taxon>Eukaryota</taxon>
        <taxon>Haptista</taxon>
        <taxon>Haptophyta</taxon>
        <taxon>Prymnesiophyceae</taxon>
        <taxon>Isochrysidales</taxon>
        <taxon>Noelaerhabdaceae</taxon>
        <taxon>Emiliania</taxon>
    </lineage>
</organism>
<evidence type="ECO:0000313" key="7">
    <source>
        <dbReference type="Proteomes" id="UP000013827"/>
    </source>
</evidence>
<dbReference type="PaxDb" id="2903-EOD22663"/>
<dbReference type="GeneID" id="17282808"/>
<dbReference type="RefSeq" id="XP_005789967.1">
    <property type="nucleotide sequence ID" value="XM_005789910.1"/>
</dbReference>
<dbReference type="GO" id="GO:0035494">
    <property type="term" value="P:SNARE complex disassembly"/>
    <property type="evidence" value="ECO:0007669"/>
    <property type="project" value="InterPro"/>
</dbReference>
<dbReference type="EnsemblProtists" id="EOD37538">
    <property type="protein sequence ID" value="EOD37538"/>
    <property type="gene ID" value="EMIHUDRAFT_44481"/>
</dbReference>
<dbReference type="GO" id="GO:0005524">
    <property type="term" value="F:ATP binding"/>
    <property type="evidence" value="ECO:0007669"/>
    <property type="project" value="UniProtKB-UniRule"/>
</dbReference>
<dbReference type="FunFam" id="3.40.50.300:FF:000154">
    <property type="entry name" value="Vesicle-fusing ATPase 1"/>
    <property type="match status" value="1"/>
</dbReference>
<dbReference type="SMART" id="SM00382">
    <property type="entry name" value="AAA"/>
    <property type="match status" value="1"/>
</dbReference>
<dbReference type="GO" id="GO:0046872">
    <property type="term" value="F:metal ion binding"/>
    <property type="evidence" value="ECO:0007669"/>
    <property type="project" value="UniProtKB-UniRule"/>
</dbReference>
<dbReference type="GO" id="GO:0006891">
    <property type="term" value="P:intra-Golgi vesicle-mediated transport"/>
    <property type="evidence" value="ECO:0007669"/>
    <property type="project" value="TreeGrafter"/>
</dbReference>
<comment type="subcellular location">
    <subcellularLocation>
        <location evidence="4">Cytoplasm</location>
    </subcellularLocation>
</comment>
<proteinExistence type="inferred from homology"/>